<dbReference type="InterPro" id="IPR039226">
    <property type="entry name" value="Ski3/TTC37"/>
</dbReference>
<evidence type="ECO:0000256" key="1">
    <source>
        <dbReference type="ARBA" id="ARBA00022737"/>
    </source>
</evidence>
<comment type="caution">
    <text evidence="4">The sequence shown here is derived from an EMBL/GenBank/DDBJ whole genome shotgun (WGS) entry which is preliminary data.</text>
</comment>
<dbReference type="FunCoup" id="A0A1C7N1X5">
    <property type="interactions" value="310"/>
</dbReference>
<name>A0A1C7N1X5_9FUNG</name>
<feature type="repeat" description="TPR" evidence="3">
    <location>
        <begin position="452"/>
        <end position="485"/>
    </location>
</feature>
<protein>
    <submittedName>
        <fullName evidence="4">Tetratricopeptide repeat protein 37</fullName>
    </submittedName>
</protein>
<dbReference type="SUPFAM" id="SSF48452">
    <property type="entry name" value="TPR-like"/>
    <property type="match status" value="5"/>
</dbReference>
<dbReference type="Gene3D" id="1.25.40.10">
    <property type="entry name" value="Tetratricopeptide repeat domain"/>
    <property type="match status" value="5"/>
</dbReference>
<sequence length="1331" mass="150809">MNSKADLKAAREAIGKKEFNEAVKACKRVLLWEGENYNAWVFLGVAYTGLEDDQEAEEAYKRAIEINNDNMLGWHGLVSFYEKREKLEPLAKTIHQLIPRVIASQDGAKLADYLKKLLQVYQKQGNDDLYLETLKEFLPISPHFNLIKDQPDLPSPIDIWKRIIQKMEKEQSQQIEKEVASRRFRVNAGTPAQVLAGVEADIYGVSKLHTMYENVLALIPDQDKEEQQEWKLKLLHFYTKRLLGTQEKAEMNEKIMALANELMTVNDPLPLIVLIDACDADSPEQYDWDLINDLMTRFPQHGLSKLARGYRLNKEGDVDQAFDLFSEGLEACPQSVFGYICLCWIYYQSKEYETGLEYATRGRELVKKTQVDTGIERPNALISMELCMAHCYRLLDEKYHMDASALYRSILQRRPDHTSVLEGMGLILMHEKRLDEALDHFSRVHQLDPANHTSVAELGWVYFEKKEMDQAINHINKALEIADSDTDRYHYLYRLGRVYWFMEDTAQAFSYFMQAVKLNPYFANGFTYLGHYYRQVKKDGGRAKKCYQKAYLLDPLDADAAHCLSDYFIAENNLEEAETIFRQVTESCPKVGWAWRRMGYVNMKTHAYNEAIICFQKALRTDTSDVRCWEGLAESYSRAGRFVAALRAFDRATQLDPHSIHAHHEKAYVQQKVGLLDDAIAGFKHTLDLAAEQSKPHYVPALAGLAETYLEHAKEDLQAGFFGRASDGCNRVFETALLGLQQDASLSMLWKLVGDACAFYRHIPRYLDNCAYHHLQDIMQLASKAHETLSLEPDLTSHWMTEFLALTIEPNQFSLPIPTALDVVLSCASYAYKQVIVLSRNHAGIASAFWHDLANVYYHLSHQPHEAKIAIQCAKVALKMEPTQWIYWNTLGVIAMTVAHLPKMAHHAFIRAMEFNNRSAIPWTNYGFLCLTLKDYELANQAFEMAHSLDPEWISAWVGQAHVASLWGQDAGAIFEHAFESSNGSALDASYGYADTVYQALLHGASVSVVMPIFALEKLTEKRTQDALAFNLKGLLLERIGQYGRAAEAFASAILAVEAQLEANKIEQEEAVARLSKIHANLGRVLCAHGDFEGAIATVHDASGVYAQLNAGIAYYFMDRLPESLEMFESALNVTQQDIALRQDVIVLLSKVLWALGGDEQRSVAKDQLFSSISENPNYLPAIFSLCVMGMLEEDETLTAAALQELAKISIHVAYDTDKEQLISWLFTKYYQLKGDRTGSVHALVKSVHQTPWLSLVWNRLCTHLVKIGNGQKTISASALIMSAKSNTADAKSEAFEYAALTEDQDKAVSRKYAQRAILMAPWRLSAWKAL</sequence>
<dbReference type="PANTHER" id="PTHR15704">
    <property type="entry name" value="SUPERKILLER 3 PROTEIN-RELATED"/>
    <property type="match status" value="1"/>
</dbReference>
<dbReference type="EMBL" id="LUGH01000824">
    <property type="protein sequence ID" value="OBZ82629.1"/>
    <property type="molecule type" value="Genomic_DNA"/>
</dbReference>
<reference evidence="4 5" key="1">
    <citation type="submission" date="2016-03" db="EMBL/GenBank/DDBJ databases">
        <title>Choanephora cucurbitarum.</title>
        <authorList>
            <person name="Min B."/>
            <person name="Park H."/>
            <person name="Park J.-H."/>
            <person name="Shin H.-D."/>
            <person name="Choi I.-G."/>
        </authorList>
    </citation>
    <scope>NUCLEOTIDE SEQUENCE [LARGE SCALE GENOMIC DNA]</scope>
    <source>
        <strain evidence="4 5">KUS-F28377</strain>
    </source>
</reference>
<feature type="repeat" description="TPR" evidence="3">
    <location>
        <begin position="418"/>
        <end position="451"/>
    </location>
</feature>
<dbReference type="STRING" id="101091.A0A1C7N1X5"/>
<feature type="repeat" description="TPR" evidence="3">
    <location>
        <begin position="37"/>
        <end position="70"/>
    </location>
</feature>
<proteinExistence type="predicted"/>
<evidence type="ECO:0000256" key="3">
    <source>
        <dbReference type="PROSITE-ProRule" id="PRU00339"/>
    </source>
</evidence>
<evidence type="ECO:0000313" key="5">
    <source>
        <dbReference type="Proteomes" id="UP000093000"/>
    </source>
</evidence>
<dbReference type="Proteomes" id="UP000093000">
    <property type="component" value="Unassembled WGS sequence"/>
</dbReference>
<keyword evidence="2 3" id="KW-0802">TPR repeat</keyword>
<dbReference type="Pfam" id="PF13181">
    <property type="entry name" value="TPR_8"/>
    <property type="match status" value="1"/>
</dbReference>
<feature type="repeat" description="TPR" evidence="3">
    <location>
        <begin position="1105"/>
        <end position="1138"/>
    </location>
</feature>
<dbReference type="SMART" id="SM00028">
    <property type="entry name" value="TPR"/>
    <property type="match status" value="14"/>
</dbReference>
<dbReference type="Pfam" id="PF13432">
    <property type="entry name" value="TPR_16"/>
    <property type="match status" value="1"/>
</dbReference>
<dbReference type="GO" id="GO:0055087">
    <property type="term" value="C:Ski complex"/>
    <property type="evidence" value="ECO:0007669"/>
    <property type="project" value="InterPro"/>
</dbReference>
<dbReference type="OrthoDB" id="421075at2759"/>
<accession>A0A1C7N1X5</accession>
<dbReference type="Pfam" id="PF14559">
    <property type="entry name" value="TPR_19"/>
    <property type="match status" value="1"/>
</dbReference>
<dbReference type="InParanoid" id="A0A1C7N1X5"/>
<dbReference type="InterPro" id="IPR011990">
    <property type="entry name" value="TPR-like_helical_dom_sf"/>
</dbReference>
<feature type="repeat" description="TPR" evidence="3">
    <location>
        <begin position="489"/>
        <end position="522"/>
    </location>
</feature>
<dbReference type="InterPro" id="IPR019734">
    <property type="entry name" value="TPR_rpt"/>
</dbReference>
<evidence type="ECO:0000256" key="2">
    <source>
        <dbReference type="ARBA" id="ARBA00022803"/>
    </source>
</evidence>
<feature type="repeat" description="TPR" evidence="3">
    <location>
        <begin position="626"/>
        <end position="659"/>
    </location>
</feature>
<dbReference type="PANTHER" id="PTHR15704:SF7">
    <property type="entry name" value="SUPERKILLER COMPLEX PROTEIN 3"/>
    <property type="match status" value="1"/>
</dbReference>
<feature type="repeat" description="TPR" evidence="3">
    <location>
        <begin position="592"/>
        <end position="625"/>
    </location>
</feature>
<keyword evidence="1" id="KW-0677">Repeat</keyword>
<dbReference type="GO" id="GO:0006401">
    <property type="term" value="P:RNA catabolic process"/>
    <property type="evidence" value="ECO:0007669"/>
    <property type="project" value="InterPro"/>
</dbReference>
<organism evidence="4 5">
    <name type="scientific">Choanephora cucurbitarum</name>
    <dbReference type="NCBI Taxonomy" id="101091"/>
    <lineage>
        <taxon>Eukaryota</taxon>
        <taxon>Fungi</taxon>
        <taxon>Fungi incertae sedis</taxon>
        <taxon>Mucoromycota</taxon>
        <taxon>Mucoromycotina</taxon>
        <taxon>Mucoromycetes</taxon>
        <taxon>Mucorales</taxon>
        <taxon>Mucorineae</taxon>
        <taxon>Choanephoraceae</taxon>
        <taxon>Choanephoroideae</taxon>
        <taxon>Choanephora</taxon>
    </lineage>
</organism>
<feature type="repeat" description="TPR" evidence="3">
    <location>
        <begin position="920"/>
        <end position="953"/>
    </location>
</feature>
<keyword evidence="5" id="KW-1185">Reference proteome</keyword>
<evidence type="ECO:0000313" key="4">
    <source>
        <dbReference type="EMBL" id="OBZ82629.1"/>
    </source>
</evidence>
<gene>
    <name evidence="4" type="primary">TTC37</name>
    <name evidence="4" type="ORF">A0J61_09321</name>
</gene>
<dbReference type="PROSITE" id="PS50005">
    <property type="entry name" value="TPR"/>
    <property type="match status" value="8"/>
</dbReference>